<proteinExistence type="predicted"/>
<evidence type="ECO:0000256" key="1">
    <source>
        <dbReference type="SAM" id="MobiDB-lite"/>
    </source>
</evidence>
<reference evidence="2 3" key="1">
    <citation type="journal article" date="2024" name="BMC Genomics">
        <title>De novo assembly and annotation of Popillia japonica's genome with initial clues to its potential as an invasive pest.</title>
        <authorList>
            <person name="Cucini C."/>
            <person name="Boschi S."/>
            <person name="Funari R."/>
            <person name="Cardaioli E."/>
            <person name="Iannotti N."/>
            <person name="Marturano G."/>
            <person name="Paoli F."/>
            <person name="Bruttini M."/>
            <person name="Carapelli A."/>
            <person name="Frati F."/>
            <person name="Nardi F."/>
        </authorList>
    </citation>
    <scope>NUCLEOTIDE SEQUENCE [LARGE SCALE GENOMIC DNA]</scope>
    <source>
        <strain evidence="2">DMR45628</strain>
    </source>
</reference>
<sequence length="119" mass="13678">MLRRRTNISKKWYHQVTIRFNDGNEIEAEIEVPNRSMFYVHYPNSSPSLATHTFFTIDCALLPNEQVDLVQFFLRGDTIIKLRFPSPEAKEAFLEGVFRDRKDDSGNNSTASTPSPPLS</sequence>
<evidence type="ECO:0000313" key="3">
    <source>
        <dbReference type="Proteomes" id="UP001458880"/>
    </source>
</evidence>
<dbReference type="AlphaFoldDB" id="A0AAW1N1L7"/>
<name>A0AAW1N1L7_POPJA</name>
<comment type="caution">
    <text evidence="2">The sequence shown here is derived from an EMBL/GenBank/DDBJ whole genome shotgun (WGS) entry which is preliminary data.</text>
</comment>
<dbReference type="EMBL" id="JASPKY010000020">
    <property type="protein sequence ID" value="KAK9752475.1"/>
    <property type="molecule type" value="Genomic_DNA"/>
</dbReference>
<evidence type="ECO:0000313" key="2">
    <source>
        <dbReference type="EMBL" id="KAK9752475.1"/>
    </source>
</evidence>
<keyword evidence="3" id="KW-1185">Reference proteome</keyword>
<accession>A0AAW1N1L7</accession>
<feature type="region of interest" description="Disordered" evidence="1">
    <location>
        <begin position="100"/>
        <end position="119"/>
    </location>
</feature>
<protein>
    <submittedName>
        <fullName evidence="2">Uncharacterized protein</fullName>
    </submittedName>
</protein>
<dbReference type="Proteomes" id="UP001458880">
    <property type="component" value="Unassembled WGS sequence"/>
</dbReference>
<gene>
    <name evidence="2" type="ORF">QE152_g4241</name>
</gene>
<organism evidence="2 3">
    <name type="scientific">Popillia japonica</name>
    <name type="common">Japanese beetle</name>
    <dbReference type="NCBI Taxonomy" id="7064"/>
    <lineage>
        <taxon>Eukaryota</taxon>
        <taxon>Metazoa</taxon>
        <taxon>Ecdysozoa</taxon>
        <taxon>Arthropoda</taxon>
        <taxon>Hexapoda</taxon>
        <taxon>Insecta</taxon>
        <taxon>Pterygota</taxon>
        <taxon>Neoptera</taxon>
        <taxon>Endopterygota</taxon>
        <taxon>Coleoptera</taxon>
        <taxon>Polyphaga</taxon>
        <taxon>Scarabaeiformia</taxon>
        <taxon>Scarabaeidae</taxon>
        <taxon>Rutelinae</taxon>
        <taxon>Popillia</taxon>
    </lineage>
</organism>